<dbReference type="GO" id="GO:0005655">
    <property type="term" value="C:nucleolar ribonuclease P complex"/>
    <property type="evidence" value="ECO:0007669"/>
    <property type="project" value="InterPro"/>
</dbReference>
<dbReference type="InterPro" id="IPR009723">
    <property type="entry name" value="Pop1_N"/>
</dbReference>
<dbReference type="Pfam" id="PF06978">
    <property type="entry name" value="POP1_N"/>
    <property type="match status" value="1"/>
</dbReference>
<dbReference type="InterPro" id="IPR039182">
    <property type="entry name" value="Pop1"/>
</dbReference>
<dbReference type="Proteomes" id="UP001142055">
    <property type="component" value="Chromosome 3"/>
</dbReference>
<name>A0A9Q0M1T5_BLOTA</name>
<dbReference type="Pfam" id="PF22770">
    <property type="entry name" value="POP1_C"/>
    <property type="match status" value="1"/>
</dbReference>
<evidence type="ECO:0000256" key="1">
    <source>
        <dbReference type="SAM" id="MobiDB-lite"/>
    </source>
</evidence>
<keyword evidence="5" id="KW-1185">Reference proteome</keyword>
<evidence type="ECO:0000259" key="2">
    <source>
        <dbReference type="Pfam" id="PF06978"/>
    </source>
</evidence>
<comment type="caution">
    <text evidence="4">The sequence shown here is derived from an EMBL/GenBank/DDBJ whole genome shotgun (WGS) entry which is preliminary data.</text>
</comment>
<gene>
    <name evidence="4" type="ORF">RDWZM_009650</name>
</gene>
<dbReference type="AlphaFoldDB" id="A0A9Q0M1T5"/>
<sequence length="539" mass="62677">MEKSSASIPEEINVFKLIQSHLVEISSLKKQCKTKQCKQTMQRIPRHMRRRAASNNPKRLPKALQHGKDIPTNNKKQKRRRSHRIATRNKDPKRTLLHMWFTKRFKMELMWGKKIPYKNNSKNQRLLYRCGKKGYISFYLPFLKTFSVNFAETQSKESILTTFTHLCSSNDLQLLNDSQNSELPLTLHVHERDQFPLKLIGPIRCRFEEKKFIITTHIGIYESVVNLLTFESYNITHEPISHIRLYGSKANRRLNRILLQSNECSIPSATYCGLRETNYNKNEKKNTDRLDEDEKAKIQSNSGDDNANLRQCFVYKYLINKFEAIDIEINDDQLKSVWYSINENMAHLVGGLRDLQVLAIESQTCLFPTVGYFDCNFNHRKTIPNFDLEQKYAIRERNILKALSESSLNCLSNIRKIEDATVYVTIEYLRGKPRQNDLIYLPGKELIESYLKGERQLHQLLDDESQLGSVVGFVEYGTFSMEAAKCRAIAVISLLALKQMIIIQLNLSSSQNRLYALIKNEFNNIHLVTVSVIDQLNSI</sequence>
<dbReference type="EMBL" id="JAPWDV010000003">
    <property type="protein sequence ID" value="KAJ6218493.1"/>
    <property type="molecule type" value="Genomic_DNA"/>
</dbReference>
<dbReference type="PANTHER" id="PTHR22731">
    <property type="entry name" value="RIBONUCLEASES P/MRP PROTEIN SUBUNIT POP1"/>
    <property type="match status" value="1"/>
</dbReference>
<feature type="compositionally biased region" description="Basic residues" evidence="1">
    <location>
        <begin position="75"/>
        <end position="87"/>
    </location>
</feature>
<feature type="region of interest" description="Disordered" evidence="1">
    <location>
        <begin position="39"/>
        <end position="89"/>
    </location>
</feature>
<feature type="domain" description="POP1 C-terminal" evidence="3">
    <location>
        <begin position="469"/>
        <end position="520"/>
    </location>
</feature>
<dbReference type="PANTHER" id="PTHR22731:SF3">
    <property type="entry name" value="RIBONUCLEASES P_MRP PROTEIN SUBUNIT POP1"/>
    <property type="match status" value="1"/>
</dbReference>
<dbReference type="OMA" id="FTKRFKM"/>
<reference evidence="4" key="1">
    <citation type="submission" date="2022-12" db="EMBL/GenBank/DDBJ databases">
        <title>Genome assemblies of Blomia tropicalis.</title>
        <authorList>
            <person name="Cui Y."/>
        </authorList>
    </citation>
    <scope>NUCLEOTIDE SEQUENCE</scope>
    <source>
        <tissue evidence="4">Adult mites</tissue>
    </source>
</reference>
<dbReference type="GO" id="GO:0000172">
    <property type="term" value="C:ribonuclease MRP complex"/>
    <property type="evidence" value="ECO:0007669"/>
    <property type="project" value="InterPro"/>
</dbReference>
<proteinExistence type="predicted"/>
<dbReference type="GO" id="GO:0001682">
    <property type="term" value="P:tRNA 5'-leader removal"/>
    <property type="evidence" value="ECO:0007669"/>
    <property type="project" value="InterPro"/>
</dbReference>
<evidence type="ECO:0000313" key="5">
    <source>
        <dbReference type="Proteomes" id="UP001142055"/>
    </source>
</evidence>
<evidence type="ECO:0000259" key="3">
    <source>
        <dbReference type="Pfam" id="PF22770"/>
    </source>
</evidence>
<organism evidence="4 5">
    <name type="scientific">Blomia tropicalis</name>
    <name type="common">Mite</name>
    <dbReference type="NCBI Taxonomy" id="40697"/>
    <lineage>
        <taxon>Eukaryota</taxon>
        <taxon>Metazoa</taxon>
        <taxon>Ecdysozoa</taxon>
        <taxon>Arthropoda</taxon>
        <taxon>Chelicerata</taxon>
        <taxon>Arachnida</taxon>
        <taxon>Acari</taxon>
        <taxon>Acariformes</taxon>
        <taxon>Sarcoptiformes</taxon>
        <taxon>Astigmata</taxon>
        <taxon>Glycyphagoidea</taxon>
        <taxon>Echimyopodidae</taxon>
        <taxon>Blomia</taxon>
    </lineage>
</organism>
<feature type="domain" description="Pop1 N-terminal" evidence="2">
    <location>
        <begin position="18"/>
        <end position="84"/>
    </location>
</feature>
<protein>
    <submittedName>
        <fullName evidence="4">Uncharacterized protein</fullName>
    </submittedName>
</protein>
<accession>A0A9Q0M1T5</accession>
<dbReference type="InterPro" id="IPR055079">
    <property type="entry name" value="POP1_C"/>
</dbReference>
<evidence type="ECO:0000313" key="4">
    <source>
        <dbReference type="EMBL" id="KAJ6218493.1"/>
    </source>
</evidence>